<dbReference type="PANTHER" id="PTHR23041:SF78">
    <property type="entry name" value="E3 UBIQUITIN-PROTEIN LIGASE RNF4"/>
    <property type="match status" value="1"/>
</dbReference>
<name>A0A2A2KRI6_9BILA</name>
<feature type="compositionally biased region" description="Acidic residues" evidence="5">
    <location>
        <begin position="61"/>
        <end position="70"/>
    </location>
</feature>
<evidence type="ECO:0000256" key="4">
    <source>
        <dbReference type="PROSITE-ProRule" id="PRU00175"/>
    </source>
</evidence>
<feature type="domain" description="RING-type" evidence="6">
    <location>
        <begin position="134"/>
        <end position="173"/>
    </location>
</feature>
<dbReference type="Proteomes" id="UP000218231">
    <property type="component" value="Unassembled WGS sequence"/>
</dbReference>
<evidence type="ECO:0000313" key="8">
    <source>
        <dbReference type="Proteomes" id="UP000218231"/>
    </source>
</evidence>
<sequence length="346" mass="39864">MYQDEEARPPGHERLILIVKKRLTGSSTDSDEVNESRITIVKKEQSIPVVFKQEPEIITLSDDENDESDEFNQSTSSPVKSEECRSEWKLNRSDRKRKLTVDANQQTDILIDFEAEESRKKKILVEELESRFECPICFGIIHNPMQSNACRHVFCELCLFEALDKKDTCPTCQKPVKSVVVAPVMLTDLLDMYIEMDPDAKLPPDEVERRLLKTLELKSKFEIRMSIKSLEAAQSNRVYMPPTIGPIGMPRQFNAPRHWIDIERQHGPGHTPMNYNHPARYVARPINPYNPAAPGPMPHPMQPVNQLQLQPPPQSALSTSMPMPYNNHYNPTNTFRQLNMYTQTFY</sequence>
<dbReference type="InterPro" id="IPR047134">
    <property type="entry name" value="RNF4"/>
</dbReference>
<evidence type="ECO:0000313" key="7">
    <source>
        <dbReference type="EMBL" id="PAV76508.1"/>
    </source>
</evidence>
<dbReference type="SUPFAM" id="SSF57850">
    <property type="entry name" value="RING/U-box"/>
    <property type="match status" value="1"/>
</dbReference>
<gene>
    <name evidence="7" type="ORF">WR25_08787</name>
</gene>
<dbReference type="STRING" id="2018661.A0A2A2KRI6"/>
<dbReference type="Pfam" id="PF13923">
    <property type="entry name" value="zf-C3HC4_2"/>
    <property type="match status" value="1"/>
</dbReference>
<evidence type="ECO:0000259" key="6">
    <source>
        <dbReference type="PROSITE" id="PS50089"/>
    </source>
</evidence>
<dbReference type="InterPro" id="IPR001841">
    <property type="entry name" value="Znf_RING"/>
</dbReference>
<dbReference type="Gene3D" id="3.30.40.10">
    <property type="entry name" value="Zinc/RING finger domain, C3HC4 (zinc finger)"/>
    <property type="match status" value="1"/>
</dbReference>
<proteinExistence type="predicted"/>
<organism evidence="7 8">
    <name type="scientific">Diploscapter pachys</name>
    <dbReference type="NCBI Taxonomy" id="2018661"/>
    <lineage>
        <taxon>Eukaryota</taxon>
        <taxon>Metazoa</taxon>
        <taxon>Ecdysozoa</taxon>
        <taxon>Nematoda</taxon>
        <taxon>Chromadorea</taxon>
        <taxon>Rhabditida</taxon>
        <taxon>Rhabditina</taxon>
        <taxon>Rhabditomorpha</taxon>
        <taxon>Rhabditoidea</taxon>
        <taxon>Rhabditidae</taxon>
        <taxon>Diploscapter</taxon>
    </lineage>
</organism>
<keyword evidence="8" id="KW-1185">Reference proteome</keyword>
<accession>A0A2A2KRI6</accession>
<comment type="caution">
    <text evidence="7">The sequence shown here is derived from an EMBL/GenBank/DDBJ whole genome shotgun (WGS) entry which is preliminary data.</text>
</comment>
<dbReference type="InterPro" id="IPR013083">
    <property type="entry name" value="Znf_RING/FYVE/PHD"/>
</dbReference>
<dbReference type="EMBL" id="LIAE01007871">
    <property type="protein sequence ID" value="PAV76508.1"/>
    <property type="molecule type" value="Genomic_DNA"/>
</dbReference>
<keyword evidence="1" id="KW-0479">Metal-binding</keyword>
<dbReference type="OrthoDB" id="1630758at2759"/>
<dbReference type="InterPro" id="IPR017907">
    <property type="entry name" value="Znf_RING_CS"/>
</dbReference>
<dbReference type="AlphaFoldDB" id="A0A2A2KRI6"/>
<reference evidence="7 8" key="1">
    <citation type="journal article" date="2017" name="Curr. Biol.">
        <title>Genome architecture and evolution of a unichromosomal asexual nematode.</title>
        <authorList>
            <person name="Fradin H."/>
            <person name="Zegar C."/>
            <person name="Gutwein M."/>
            <person name="Lucas J."/>
            <person name="Kovtun M."/>
            <person name="Corcoran D."/>
            <person name="Baugh L.R."/>
            <person name="Kiontke K."/>
            <person name="Gunsalus K."/>
            <person name="Fitch D.H."/>
            <person name="Piano F."/>
        </authorList>
    </citation>
    <scope>NUCLEOTIDE SEQUENCE [LARGE SCALE GENOMIC DNA]</scope>
    <source>
        <strain evidence="7">PF1309</strain>
    </source>
</reference>
<evidence type="ECO:0000256" key="2">
    <source>
        <dbReference type="ARBA" id="ARBA00022771"/>
    </source>
</evidence>
<keyword evidence="2 4" id="KW-0863">Zinc-finger</keyword>
<protein>
    <recommendedName>
        <fullName evidence="6">RING-type domain-containing protein</fullName>
    </recommendedName>
</protein>
<feature type="region of interest" description="Disordered" evidence="5">
    <location>
        <begin position="59"/>
        <end position="83"/>
    </location>
</feature>
<dbReference type="SMART" id="SM00184">
    <property type="entry name" value="RING"/>
    <property type="match status" value="1"/>
</dbReference>
<dbReference type="GO" id="GO:0008270">
    <property type="term" value="F:zinc ion binding"/>
    <property type="evidence" value="ECO:0007669"/>
    <property type="project" value="UniProtKB-KW"/>
</dbReference>
<dbReference type="PANTHER" id="PTHR23041">
    <property type="entry name" value="RING FINGER DOMAIN-CONTAINING"/>
    <property type="match status" value="1"/>
</dbReference>
<dbReference type="PROSITE" id="PS50089">
    <property type="entry name" value="ZF_RING_2"/>
    <property type="match status" value="1"/>
</dbReference>
<evidence type="ECO:0000256" key="3">
    <source>
        <dbReference type="ARBA" id="ARBA00022833"/>
    </source>
</evidence>
<keyword evidence="3" id="KW-0862">Zinc</keyword>
<evidence type="ECO:0000256" key="5">
    <source>
        <dbReference type="SAM" id="MobiDB-lite"/>
    </source>
</evidence>
<dbReference type="PROSITE" id="PS00518">
    <property type="entry name" value="ZF_RING_1"/>
    <property type="match status" value="1"/>
</dbReference>
<evidence type="ECO:0000256" key="1">
    <source>
        <dbReference type="ARBA" id="ARBA00022723"/>
    </source>
</evidence>